<sequence>LTTEDFKRPDIQLYVKRELEVTSILDYLYEWSLIDLLEYDQIEKASSRIEKVSKLLSILQQSCDSSWTSRFSHVLNNFGHQKILQEMLSMKNPHQIKTQESDIPVFGRTIKLDTNHLTQTAIRDISPTDFNNRCQIDDHRITGTRPGCVEFILLSGSTRVCQILDEDDQEEKCRKFLQSLTSMPDVKKTLKPGQIFKIKVQMFDSSLPIVSAEKAKNINYNLAIKIGRAELITDWKVEALMNLLVEHEMINPFFVTKLSETSDVVLKKEYLIYLLSCSEENKLKQVLTKASKSETLQAFVDHIEQWKCIECYRKTLLTFYQNVEDEIDTKIMENTLKVENDIPELLTNVCVHNAEHISRGARAKLFLQYVLTNENILKSFAAVFATMSKIVLTHTPCLYCSKEKSTSRQPDETSAYTFVIEDANVEKDLYHQIDTTLRDERYES</sequence>
<gene>
    <name evidence="2" type="ORF">AM593_03391</name>
</gene>
<evidence type="ECO:0000313" key="2">
    <source>
        <dbReference type="EMBL" id="OPL21522.1"/>
    </source>
</evidence>
<name>A0A3L5TQT5_MYTGA</name>
<feature type="non-terminal residue" evidence="2">
    <location>
        <position position="444"/>
    </location>
</feature>
<accession>A0A3L5TQT5</accession>
<dbReference type="InterPro" id="IPR001315">
    <property type="entry name" value="CARD"/>
</dbReference>
<proteinExistence type="predicted"/>
<evidence type="ECO:0000259" key="1">
    <source>
        <dbReference type="PROSITE" id="PS50209"/>
    </source>
</evidence>
<dbReference type="SUPFAM" id="SSF47986">
    <property type="entry name" value="DEATH domain"/>
    <property type="match status" value="1"/>
</dbReference>
<dbReference type="Gene3D" id="1.10.533.10">
    <property type="entry name" value="Death Domain, Fas"/>
    <property type="match status" value="1"/>
</dbReference>
<reference evidence="2 3" key="1">
    <citation type="journal article" date="2016" name="PLoS ONE">
        <title>A First Insight into the Genome of the Filter-Feeder Mussel Mytilus galloprovincialis.</title>
        <authorList>
            <person name="Murgarella M."/>
            <person name="Puiu D."/>
            <person name="Novoa B."/>
            <person name="Figueras A."/>
            <person name="Posada D."/>
            <person name="Canchaya C."/>
        </authorList>
    </citation>
    <scope>NUCLEOTIDE SEQUENCE [LARGE SCALE GENOMIC DNA]</scope>
    <source>
        <tissue evidence="2">Muscle</tissue>
    </source>
</reference>
<keyword evidence="3" id="KW-1185">Reference proteome</keyword>
<protein>
    <recommendedName>
        <fullName evidence="1">CARD domain-containing protein</fullName>
    </recommendedName>
</protein>
<dbReference type="PROSITE" id="PS50209">
    <property type="entry name" value="CARD"/>
    <property type="match status" value="1"/>
</dbReference>
<dbReference type="CDD" id="cd01671">
    <property type="entry name" value="CARD"/>
    <property type="match status" value="1"/>
</dbReference>
<feature type="domain" description="CARD" evidence="1">
    <location>
        <begin position="1"/>
        <end position="61"/>
    </location>
</feature>
<organism evidence="2 3">
    <name type="scientific">Mytilus galloprovincialis</name>
    <name type="common">Mediterranean mussel</name>
    <dbReference type="NCBI Taxonomy" id="29158"/>
    <lineage>
        <taxon>Eukaryota</taxon>
        <taxon>Metazoa</taxon>
        <taxon>Spiralia</taxon>
        <taxon>Lophotrochozoa</taxon>
        <taxon>Mollusca</taxon>
        <taxon>Bivalvia</taxon>
        <taxon>Autobranchia</taxon>
        <taxon>Pteriomorphia</taxon>
        <taxon>Mytilida</taxon>
        <taxon>Mytiloidea</taxon>
        <taxon>Mytilidae</taxon>
        <taxon>Mytilinae</taxon>
        <taxon>Mytilus</taxon>
    </lineage>
</organism>
<dbReference type="Proteomes" id="UP000266721">
    <property type="component" value="Unassembled WGS sequence"/>
</dbReference>
<comment type="caution">
    <text evidence="2">The sequence shown here is derived from an EMBL/GenBank/DDBJ whole genome shotgun (WGS) entry which is preliminary data.</text>
</comment>
<dbReference type="AlphaFoldDB" id="A0A3L5TQT5"/>
<dbReference type="EMBL" id="KV590886">
    <property type="protein sequence ID" value="OPL21522.1"/>
    <property type="molecule type" value="Genomic_DNA"/>
</dbReference>
<evidence type="ECO:0000313" key="3">
    <source>
        <dbReference type="Proteomes" id="UP000266721"/>
    </source>
</evidence>
<dbReference type="InterPro" id="IPR011029">
    <property type="entry name" value="DEATH-like_dom_sf"/>
</dbReference>
<dbReference type="GO" id="GO:0042981">
    <property type="term" value="P:regulation of apoptotic process"/>
    <property type="evidence" value="ECO:0007669"/>
    <property type="project" value="InterPro"/>
</dbReference>
<feature type="non-terminal residue" evidence="2">
    <location>
        <position position="1"/>
    </location>
</feature>
<dbReference type="Pfam" id="PF00619">
    <property type="entry name" value="CARD"/>
    <property type="match status" value="1"/>
</dbReference>